<evidence type="ECO:0000313" key="3">
    <source>
        <dbReference type="Proteomes" id="UP000247792"/>
    </source>
</evidence>
<keyword evidence="1" id="KW-1133">Transmembrane helix</keyword>
<comment type="caution">
    <text evidence="2">The sequence shown here is derived from an EMBL/GenBank/DDBJ whole genome shotgun (WGS) entry which is preliminary data.</text>
</comment>
<dbReference type="AlphaFoldDB" id="A0A318JEV7"/>
<keyword evidence="3" id="KW-1185">Reference proteome</keyword>
<dbReference type="OrthoDB" id="9941433at2"/>
<evidence type="ECO:0000313" key="2">
    <source>
        <dbReference type="EMBL" id="PXX45323.1"/>
    </source>
</evidence>
<dbReference type="EMBL" id="QJKB01000002">
    <property type="protein sequence ID" value="PXX45323.1"/>
    <property type="molecule type" value="Genomic_DNA"/>
</dbReference>
<proteinExistence type="predicted"/>
<reference evidence="2 3" key="1">
    <citation type="submission" date="2018-05" db="EMBL/GenBank/DDBJ databases">
        <title>Genomic Encyclopedia of Type Strains, Phase IV (KMG-IV): sequencing the most valuable type-strain genomes for metagenomic binning, comparative biology and taxonomic classification.</title>
        <authorList>
            <person name="Goeker M."/>
        </authorList>
    </citation>
    <scope>NUCLEOTIDE SEQUENCE [LARGE SCALE GENOMIC DNA]</scope>
    <source>
        <strain evidence="2 3">DSM 19792</strain>
    </source>
</reference>
<gene>
    <name evidence="2" type="ORF">DFR42_102551</name>
</gene>
<name>A0A318JEV7_9BURK</name>
<dbReference type="Proteomes" id="UP000247792">
    <property type="component" value="Unassembled WGS sequence"/>
</dbReference>
<protein>
    <submittedName>
        <fullName evidence="2">Uncharacterized protein</fullName>
    </submittedName>
</protein>
<keyword evidence="1" id="KW-0472">Membrane</keyword>
<sequence>MPTTQILLAVLNLLLFMLLSKMALKARLARNIAMRLLTDDVYYHETRGVLIQKNMESAKLSCGRVRISSIAKIPASRKQDPQVAWFAAVHTSTHMRLRPLPEAAPSVLEVPYALWATTWASKDTPWSTTVSMKQEKQPALVAGAVAEPVVEVAKEKPARKPVKSPGKTAADLLEMGMMQRVAF</sequence>
<evidence type="ECO:0000256" key="1">
    <source>
        <dbReference type="SAM" id="Phobius"/>
    </source>
</evidence>
<feature type="transmembrane region" description="Helical" evidence="1">
    <location>
        <begin position="6"/>
        <end position="24"/>
    </location>
</feature>
<organism evidence="2 3">
    <name type="scientific">Undibacterium pigrum</name>
    <dbReference type="NCBI Taxonomy" id="401470"/>
    <lineage>
        <taxon>Bacteria</taxon>
        <taxon>Pseudomonadati</taxon>
        <taxon>Pseudomonadota</taxon>
        <taxon>Betaproteobacteria</taxon>
        <taxon>Burkholderiales</taxon>
        <taxon>Oxalobacteraceae</taxon>
        <taxon>Undibacterium</taxon>
    </lineage>
</organism>
<accession>A0A318JEV7</accession>
<dbReference type="RefSeq" id="WP_146218815.1">
    <property type="nucleotide sequence ID" value="NZ_QJKB01000002.1"/>
</dbReference>
<keyword evidence="1" id="KW-0812">Transmembrane</keyword>